<feature type="compositionally biased region" description="Acidic residues" evidence="7">
    <location>
        <begin position="766"/>
        <end position="793"/>
    </location>
</feature>
<feature type="region of interest" description="Disordered" evidence="7">
    <location>
        <begin position="748"/>
        <end position="818"/>
    </location>
</feature>
<dbReference type="GO" id="GO:0000209">
    <property type="term" value="P:protein polyubiquitination"/>
    <property type="evidence" value="ECO:0007669"/>
    <property type="project" value="TreeGrafter"/>
</dbReference>
<dbReference type="Pfam" id="PF25579">
    <property type="entry name" value="TPR_TRIP12_N"/>
    <property type="match status" value="1"/>
</dbReference>
<proteinExistence type="inferred from homology"/>
<feature type="compositionally biased region" description="Acidic residues" evidence="7">
    <location>
        <begin position="801"/>
        <end position="817"/>
    </location>
</feature>
<keyword evidence="5 6" id="KW-0833">Ubl conjugation pathway</keyword>
<dbReference type="EC" id="2.3.2.26" evidence="3"/>
<dbReference type="InterPro" id="IPR035983">
    <property type="entry name" value="Hect_E3_ubiquitin_ligase"/>
</dbReference>
<evidence type="ECO:0000259" key="8">
    <source>
        <dbReference type="PROSITE" id="PS50237"/>
    </source>
</evidence>
<reference evidence="9" key="1">
    <citation type="submission" date="2017-04" db="EMBL/GenBank/DDBJ databases">
        <title>Population genomics of picophytoplankton unveils novel chromosome hypervariability.</title>
        <authorList>
            <consortium name="DOE Joint Genome Institute"/>
            <person name="Blanc-Mathieu R."/>
            <person name="Krasovec M."/>
            <person name="Hebrard M."/>
            <person name="Yau S."/>
            <person name="Desgranges E."/>
            <person name="Martin J."/>
            <person name="Schackwitz W."/>
            <person name="Kuo A."/>
            <person name="Salin G."/>
            <person name="Donnadieu C."/>
            <person name="Desdevises Y."/>
            <person name="Sanchez-Ferandin S."/>
            <person name="Moreau H."/>
            <person name="Rivals E."/>
            <person name="Grigoriev I.V."/>
            <person name="Grimsley N."/>
            <person name="Eyre-Walker A."/>
            <person name="Piganeau G."/>
        </authorList>
    </citation>
    <scope>NUCLEOTIDE SEQUENCE [LARGE SCALE GENOMIC DNA]</scope>
    <source>
        <strain evidence="9">RCC 1115</strain>
    </source>
</reference>
<evidence type="ECO:0000256" key="6">
    <source>
        <dbReference type="PROSITE-ProRule" id="PRU00104"/>
    </source>
</evidence>
<dbReference type="Gene3D" id="3.30.2410.10">
    <property type="entry name" value="Hect, E3 ligase catalytic domain"/>
    <property type="match status" value="1"/>
</dbReference>
<dbReference type="PANTHER" id="PTHR45670">
    <property type="entry name" value="E3 UBIQUITIN-PROTEIN LIGASE TRIP12"/>
    <property type="match status" value="1"/>
</dbReference>
<keyword evidence="4" id="KW-0808">Transferase</keyword>
<name>A0A1Y5I4B0_OSTTA</name>
<accession>A0A1Y5I4B0</accession>
<protein>
    <recommendedName>
        <fullName evidence="3">HECT-type E3 ubiquitin transferase</fullName>
        <ecNumber evidence="3">2.3.2.26</ecNumber>
    </recommendedName>
</protein>
<dbReference type="Proteomes" id="UP000195557">
    <property type="component" value="Unassembled WGS sequence"/>
</dbReference>
<dbReference type="Gene3D" id="3.90.1750.10">
    <property type="entry name" value="Hect, E3 ligase catalytic domains"/>
    <property type="match status" value="1"/>
</dbReference>
<dbReference type="PANTHER" id="PTHR45670:SF1">
    <property type="entry name" value="E3 UBIQUITIN-PROTEIN LIGASE HECTD1"/>
    <property type="match status" value="1"/>
</dbReference>
<dbReference type="SUPFAM" id="SSF48371">
    <property type="entry name" value="ARM repeat"/>
    <property type="match status" value="1"/>
</dbReference>
<dbReference type="Pfam" id="PF00632">
    <property type="entry name" value="HECT"/>
    <property type="match status" value="1"/>
</dbReference>
<evidence type="ECO:0000256" key="7">
    <source>
        <dbReference type="SAM" id="MobiDB-lite"/>
    </source>
</evidence>
<dbReference type="GO" id="GO:0043161">
    <property type="term" value="P:proteasome-mediated ubiquitin-dependent protein catabolic process"/>
    <property type="evidence" value="ECO:0007669"/>
    <property type="project" value="TreeGrafter"/>
</dbReference>
<evidence type="ECO:0000256" key="4">
    <source>
        <dbReference type="ARBA" id="ARBA00022679"/>
    </source>
</evidence>
<evidence type="ECO:0000256" key="3">
    <source>
        <dbReference type="ARBA" id="ARBA00012485"/>
    </source>
</evidence>
<comment type="similarity">
    <text evidence="2">Belongs to the UPL family. K-HECT subfamily.</text>
</comment>
<evidence type="ECO:0000256" key="2">
    <source>
        <dbReference type="ARBA" id="ARBA00006331"/>
    </source>
</evidence>
<dbReference type="PROSITE" id="PS50237">
    <property type="entry name" value="HECT"/>
    <property type="match status" value="1"/>
</dbReference>
<feature type="domain" description="HECT" evidence="8">
    <location>
        <begin position="1101"/>
        <end position="1483"/>
    </location>
</feature>
<dbReference type="CDD" id="cd00078">
    <property type="entry name" value="HECTc"/>
    <property type="match status" value="1"/>
</dbReference>
<evidence type="ECO:0000313" key="9">
    <source>
        <dbReference type="EMBL" id="OUS43064.1"/>
    </source>
</evidence>
<comment type="catalytic activity">
    <reaction evidence="1">
        <text>S-ubiquitinyl-[E2 ubiquitin-conjugating enzyme]-L-cysteine + [acceptor protein]-L-lysine = [E2 ubiquitin-conjugating enzyme]-L-cysteine + N(6)-ubiquitinyl-[acceptor protein]-L-lysine.</text>
        <dbReference type="EC" id="2.3.2.26"/>
    </reaction>
</comment>
<dbReference type="Gene3D" id="3.30.2160.10">
    <property type="entry name" value="Hect, E3 ligase catalytic domain"/>
    <property type="match status" value="1"/>
</dbReference>
<dbReference type="SMART" id="SM00119">
    <property type="entry name" value="HECTc"/>
    <property type="match status" value="1"/>
</dbReference>
<gene>
    <name evidence="9" type="ORF">BE221DRAFT_25904</name>
</gene>
<dbReference type="InterPro" id="IPR045322">
    <property type="entry name" value="HECTD1/TRIP12-like"/>
</dbReference>
<dbReference type="EMBL" id="KZ155835">
    <property type="protein sequence ID" value="OUS43064.1"/>
    <property type="molecule type" value="Genomic_DNA"/>
</dbReference>
<organism evidence="9">
    <name type="scientific">Ostreococcus tauri</name>
    <name type="common">Marine green alga</name>
    <dbReference type="NCBI Taxonomy" id="70448"/>
    <lineage>
        <taxon>Eukaryota</taxon>
        <taxon>Viridiplantae</taxon>
        <taxon>Chlorophyta</taxon>
        <taxon>Mamiellophyceae</taxon>
        <taxon>Mamiellales</taxon>
        <taxon>Bathycoccaceae</taxon>
        <taxon>Ostreococcus</taxon>
    </lineage>
</organism>
<dbReference type="Gene3D" id="1.25.10.10">
    <property type="entry name" value="Leucine-rich Repeat Variant"/>
    <property type="match status" value="1"/>
</dbReference>
<dbReference type="eggNOG" id="KOG0170">
    <property type="taxonomic scope" value="Eukaryota"/>
</dbReference>
<sequence>MHDEDDMDEFQDAIDRDDPEAGLRALLRRLGNAAAAAGGGGMFRPGSSGKLKEILHGLRQMHDPSAQMAALSELNELLVISGEELMMSMSLDAFVPTLVELMQMEYMPDIMLLAARALTTMADVMPPSRGAIVHHGALPQFCQRLLTIEYIDLAEQSLQALEKLSQEYGAECARQGALTACLSYLDFFSIGMQRVSLQTAANICRQLPSSALDGASDTAPILTNLLSHDDPRLVDCACVCLTNLAAKMAKDSDERIVALCQGDLVTNVMNLISPRAGRSVSPATHHLLIKLLNICARHNPEVSLELLRKDLPETLCVALSGCKVLTMANSGASPASSGLASPIVTSEQLLEVATLADALLPIVTRSPSMKSKSKFSNNVPLLTKQEPELMVKYANHLTSVLMQAVDSSVPQTVKMKCLSALTKWTQLSSEESFKMILETTSFAAFCAAQLSSKDAQRIVGCLDLIEFGMMKKNVDLAKLLRKEGAVHALKKLSEEFNALPSTVASTSSVKRPSDATKTPADQVPALGGGSHGIAVRAAAMMTDGPEYREALSRADKLYTKKFVLSGHPVDAEDPSVERLRRASASLRMNGDVKAAAEFLESVSDASTFEILESDAITVLKEFLLPKEWRDSHALTQRYATLIKATSHTKNSSVFSSLVRRLSDALASAEDLSIAVTSIQPVQARRGRDNSADDANLAGLVRPFKVRFKRESNGAQGLADYSNNIVLVEPFATLSAIEDFLYPRVNKPAVAPRRSSRLSPPAGVQHDDEDDDEEDEDEHMSDDDDDEVFGDDGEGDGRDLDLTNEDISPEDALDEYEDDHVGRSDSFAARAAAANDTRKLVFSVNGVVLNSSTTVLQAVAAIARYEGIPMSEQNWEKANTIMYRAVKPSDVDPSPLQLGGVQDVPKDELDKITEAVAELGNRDVRAALGSFVPALSDAVKDAVANEKSSAQFNDLLSILFVLHEIGVSASQILLLDGRDEQVTAARSVSLPKESFVHGKLTGKLTRQLQDTITLCSSTTPTWCTALASTCPWLFPFELRLKMFKCVSFSLSRMLHHLHGDGSDAGAVTTDGGREIRIGRLQRQKVRVNRNQIFESARKVFDIPNTLKMVLEVEFFEEVGTGTGPTLEFFTLLSKQFKRRKLQLWRDSGIANEEDLVVAPHGLFPAPMAAPRMSGKTHASRIKNFKLLGQAIGKVLQDGRMLDLPLAPAFYRALLGRCLGLQDLIEIDPGLGNTLRRLDAAANEIENMKRQGLPESTWKQVTVDGANIEDLCLTFVVPGSSVDLIKGGSDIVVNEVNLREYVDAVVEACVGSGVASYFESIQAGLEEVCPVARLRMFDEAELDTLICGQGEAWTPELLTDCITFDHGYNAQSPPIKNFCDILSSFTPEQQRAFMRFVTGAPRLPPGGLAALQPRLTVVCKQPAPAVGSSSDSGNLSAGTPLADGDLPSAMTCASYLKLPPYSCKEVMAERLRYAMCEGQGSFDLS</sequence>
<evidence type="ECO:0000256" key="5">
    <source>
        <dbReference type="ARBA" id="ARBA00022786"/>
    </source>
</evidence>
<dbReference type="GO" id="GO:0061630">
    <property type="term" value="F:ubiquitin protein ligase activity"/>
    <property type="evidence" value="ECO:0007669"/>
    <property type="project" value="UniProtKB-EC"/>
</dbReference>
<dbReference type="InterPro" id="IPR011989">
    <property type="entry name" value="ARM-like"/>
</dbReference>
<dbReference type="InterPro" id="IPR057948">
    <property type="entry name" value="TPR_TRIP12_N"/>
</dbReference>
<feature type="active site" description="Glycyl thioester intermediate" evidence="6">
    <location>
        <position position="1450"/>
    </location>
</feature>
<dbReference type="InterPro" id="IPR016024">
    <property type="entry name" value="ARM-type_fold"/>
</dbReference>
<dbReference type="InterPro" id="IPR000569">
    <property type="entry name" value="HECT_dom"/>
</dbReference>
<dbReference type="eggNOG" id="KOG0168">
    <property type="taxonomic scope" value="Eukaryota"/>
</dbReference>
<dbReference type="SUPFAM" id="SSF56204">
    <property type="entry name" value="Hect, E3 ligase catalytic domain"/>
    <property type="match status" value="1"/>
</dbReference>
<evidence type="ECO:0000256" key="1">
    <source>
        <dbReference type="ARBA" id="ARBA00000885"/>
    </source>
</evidence>